<feature type="region of interest" description="Disordered" evidence="1">
    <location>
        <begin position="236"/>
        <end position="257"/>
    </location>
</feature>
<feature type="compositionally biased region" description="Low complexity" evidence="1">
    <location>
        <begin position="348"/>
        <end position="367"/>
    </location>
</feature>
<evidence type="ECO:0000256" key="1">
    <source>
        <dbReference type="SAM" id="MobiDB-lite"/>
    </source>
</evidence>
<feature type="region of interest" description="Disordered" evidence="1">
    <location>
        <begin position="593"/>
        <end position="615"/>
    </location>
</feature>
<reference evidence="2 3" key="1">
    <citation type="journal article" date="2021" name="MBio">
        <title>A New Model Trypanosomatid, Novymonas esmeraldas: Genomic Perception of Its 'Candidatus Pandoraea novymonadis' Endosymbiont.</title>
        <authorList>
            <person name="Zakharova A."/>
            <person name="Saura A."/>
            <person name="Butenko A."/>
            <person name="Podesvova L."/>
            <person name="Warmusova S."/>
            <person name="Kostygov A.Y."/>
            <person name="Nenarokova A."/>
            <person name="Lukes J."/>
            <person name="Opperdoes F.R."/>
            <person name="Yurchenko V."/>
        </authorList>
    </citation>
    <scope>NUCLEOTIDE SEQUENCE [LARGE SCALE GENOMIC DNA]</scope>
    <source>
        <strain evidence="2 3">E262AT.01</strain>
    </source>
</reference>
<feature type="compositionally biased region" description="Basic and acidic residues" evidence="1">
    <location>
        <begin position="47"/>
        <end position="68"/>
    </location>
</feature>
<feature type="compositionally biased region" description="Low complexity" evidence="1">
    <location>
        <begin position="236"/>
        <end position="248"/>
    </location>
</feature>
<dbReference type="EMBL" id="JAECZO010000015">
    <property type="protein sequence ID" value="KAK7201422.1"/>
    <property type="molecule type" value="Genomic_DNA"/>
</dbReference>
<gene>
    <name evidence="2" type="ORF">NESM_000204900</name>
</gene>
<feature type="region of interest" description="Disordered" evidence="1">
    <location>
        <begin position="491"/>
        <end position="521"/>
    </location>
</feature>
<feature type="region of interest" description="Disordered" evidence="1">
    <location>
        <begin position="1"/>
        <end position="68"/>
    </location>
</feature>
<feature type="compositionally biased region" description="Basic and acidic residues" evidence="1">
    <location>
        <begin position="597"/>
        <end position="615"/>
    </location>
</feature>
<feature type="compositionally biased region" description="Low complexity" evidence="1">
    <location>
        <begin position="270"/>
        <end position="283"/>
    </location>
</feature>
<evidence type="ECO:0000313" key="2">
    <source>
        <dbReference type="EMBL" id="KAK7201422.1"/>
    </source>
</evidence>
<evidence type="ECO:0000313" key="3">
    <source>
        <dbReference type="Proteomes" id="UP001430356"/>
    </source>
</evidence>
<accession>A0AAW0F4B0</accession>
<feature type="region of interest" description="Disordered" evidence="1">
    <location>
        <begin position="537"/>
        <end position="561"/>
    </location>
</feature>
<feature type="region of interest" description="Disordered" evidence="1">
    <location>
        <begin position="631"/>
        <end position="674"/>
    </location>
</feature>
<feature type="region of interest" description="Disordered" evidence="1">
    <location>
        <begin position="396"/>
        <end position="418"/>
    </location>
</feature>
<feature type="compositionally biased region" description="Low complexity" evidence="1">
    <location>
        <begin position="396"/>
        <end position="410"/>
    </location>
</feature>
<comment type="caution">
    <text evidence="2">The sequence shown here is derived from an EMBL/GenBank/DDBJ whole genome shotgun (WGS) entry which is preliminary data.</text>
</comment>
<feature type="compositionally biased region" description="Low complexity" evidence="1">
    <location>
        <begin position="540"/>
        <end position="556"/>
    </location>
</feature>
<feature type="region of interest" description="Disordered" evidence="1">
    <location>
        <begin position="160"/>
        <end position="217"/>
    </location>
</feature>
<dbReference type="Proteomes" id="UP001430356">
    <property type="component" value="Unassembled WGS sequence"/>
</dbReference>
<feature type="compositionally biased region" description="Low complexity" evidence="1">
    <location>
        <begin position="193"/>
        <end position="215"/>
    </location>
</feature>
<feature type="compositionally biased region" description="Pro residues" evidence="1">
    <location>
        <begin position="497"/>
        <end position="510"/>
    </location>
</feature>
<keyword evidence="3" id="KW-1185">Reference proteome</keyword>
<protein>
    <submittedName>
        <fullName evidence="2">Uncharacterized protein</fullName>
    </submittedName>
</protein>
<feature type="compositionally biased region" description="Low complexity" evidence="1">
    <location>
        <begin position="639"/>
        <end position="653"/>
    </location>
</feature>
<feature type="region of interest" description="Disordered" evidence="1">
    <location>
        <begin position="334"/>
        <end position="375"/>
    </location>
</feature>
<sequence>MPHARSHGCVVEDLHGHPAPRPLSLSCSLDPPRSTQRSALASRSGLGHREPPLDGSDDSVRRSTGEALPGDRHLAAAGTVGIGTLASSMSGLHMTQSGIVVPPIHGIPRPEGLPPETAVAYAKVKVAGRRGLRGSRTAAKGAFSNMTSVAVLQHVRPLESNTRQVEPAGWAPLVSSPLHSESDRESDGAPVQRTATSAAARASSASSAGSRDAASVTSLTPSEALMVAAAREEDAAAAAANADGHNGAVSADDDDDEQQAMRVRAILLQQQQQHLQQQHQHQQQQRHESRRSVPTRSASPPARRVGAAAVSERVARYGGEAVEDAAPYAIRTAASAQRSPVTPPRPATAPVKAAPTSSPAARGANRRPAPPVPRNLECYMEKGQQRRAEAERARLARAAEAAGTATATTDAGDETHAARRPRKLSVMPLPRGYAPYALKGRSRRAEATREEEARLMDDAVNCTHKPRVNKSSAAAPASAVSVFERLAEQAVRREGRQPPPPADHPTPPPTGSAARTRPRAAGRSVFEELYAQSRKEGRAAARAAGAEEGAEVSGASPTPAMKRSHSAIAQHLALMQMRDDERRARQEKLILASQAAEEGRDAESGRPGRVPPDVKTDELAERARARYRAREERTKQMEEATVPRVAAAAPPQRSARERRVGRAAPPVEEGEPATKAADNFIAHQRQTEERRQRRIEQLRLQCAEAEVSECTFRPRLNDASAAIAQRSWVAAIDTAAAEERSGNSPRADSAWQAGHRNGALEHSPYISSRSRSLLRELNRASPLESYDDSRDSSDDGAYVVHGTESLERTATAPPHHPAGPLAEQLRHLEDMLREWKELERECSPMLQQPRKAGVV</sequence>
<organism evidence="2 3">
    <name type="scientific">Novymonas esmeraldas</name>
    <dbReference type="NCBI Taxonomy" id="1808958"/>
    <lineage>
        <taxon>Eukaryota</taxon>
        <taxon>Discoba</taxon>
        <taxon>Euglenozoa</taxon>
        <taxon>Kinetoplastea</taxon>
        <taxon>Metakinetoplastina</taxon>
        <taxon>Trypanosomatida</taxon>
        <taxon>Trypanosomatidae</taxon>
        <taxon>Novymonas</taxon>
    </lineage>
</organism>
<proteinExistence type="predicted"/>
<dbReference type="AlphaFoldDB" id="A0AAW0F4B0"/>
<name>A0AAW0F4B0_9TRYP</name>
<feature type="region of interest" description="Disordered" evidence="1">
    <location>
        <begin position="270"/>
        <end position="310"/>
    </location>
</feature>